<dbReference type="PANTHER" id="PTHR19963">
    <property type="entry name" value="CCHC-TYPE DOMAIN-CONTAINING PROTEIN"/>
    <property type="match status" value="1"/>
</dbReference>
<name>A0A6J8D9J2_MYTCO</name>
<protein>
    <recommendedName>
        <fullName evidence="2">CCHC-type domain-containing protein</fullName>
    </recommendedName>
</protein>
<dbReference type="Gene3D" id="4.10.60.10">
    <property type="entry name" value="Zinc finger, CCHC-type"/>
    <property type="match status" value="1"/>
</dbReference>
<dbReference type="InterPro" id="IPR001878">
    <property type="entry name" value="Znf_CCHC"/>
</dbReference>
<evidence type="ECO:0000313" key="4">
    <source>
        <dbReference type="Proteomes" id="UP000507470"/>
    </source>
</evidence>
<dbReference type="OrthoDB" id="6091153at2759"/>
<dbReference type="PANTHER" id="PTHR19963:SF30">
    <property type="entry name" value="ENDONUCLEASE_EXONUCLEASE_PHOSPHATASE DOMAIN-CONTAINING PROTEIN"/>
    <property type="match status" value="1"/>
</dbReference>
<keyword evidence="1" id="KW-0479">Metal-binding</keyword>
<feature type="domain" description="CCHC-type" evidence="2">
    <location>
        <begin position="136"/>
        <end position="151"/>
    </location>
</feature>
<dbReference type="GO" id="GO:0008270">
    <property type="term" value="F:zinc ion binding"/>
    <property type="evidence" value="ECO:0007669"/>
    <property type="project" value="UniProtKB-KW"/>
</dbReference>
<dbReference type="PROSITE" id="PS50158">
    <property type="entry name" value="ZF_CCHC"/>
    <property type="match status" value="1"/>
</dbReference>
<keyword evidence="1" id="KW-0862">Zinc</keyword>
<dbReference type="AlphaFoldDB" id="A0A6J8D9J2"/>
<dbReference type="GO" id="GO:0003676">
    <property type="term" value="F:nucleic acid binding"/>
    <property type="evidence" value="ECO:0007669"/>
    <property type="project" value="InterPro"/>
</dbReference>
<sequence length="193" mass="22362">MYKVQMNSYYRKSGQTLPEMAQDIRRITRLAYPTAPVDIRNKLGKDCFVRALNDSKIKLSIFQREPKTIDDCIRFGVEYEAFTLDQKRINNPKQGLRKIDETEESDDELVTRLSKISDQIGTLSFNTQNSDKVITCFYCGKKGHIKRECRKLEWDKKHNCVKSGKTQQNPTFISTRYTQGTKTDNNSMNSGNI</sequence>
<dbReference type="Proteomes" id="UP000507470">
    <property type="component" value="Unassembled WGS sequence"/>
</dbReference>
<dbReference type="SUPFAM" id="SSF57756">
    <property type="entry name" value="Retrovirus zinc finger-like domains"/>
    <property type="match status" value="1"/>
</dbReference>
<proteinExistence type="predicted"/>
<accession>A0A6J8D9J2</accession>
<evidence type="ECO:0000259" key="2">
    <source>
        <dbReference type="PROSITE" id="PS50158"/>
    </source>
</evidence>
<dbReference type="EMBL" id="CACVKT020007030">
    <property type="protein sequence ID" value="CAC5404745.1"/>
    <property type="molecule type" value="Genomic_DNA"/>
</dbReference>
<evidence type="ECO:0000256" key="1">
    <source>
        <dbReference type="PROSITE-ProRule" id="PRU00047"/>
    </source>
</evidence>
<reference evidence="3 4" key="1">
    <citation type="submission" date="2020-06" db="EMBL/GenBank/DDBJ databases">
        <authorList>
            <person name="Li R."/>
            <person name="Bekaert M."/>
        </authorList>
    </citation>
    <scope>NUCLEOTIDE SEQUENCE [LARGE SCALE GENOMIC DNA]</scope>
    <source>
        <strain evidence="4">wild</strain>
    </source>
</reference>
<keyword evidence="1" id="KW-0863">Zinc-finger</keyword>
<gene>
    <name evidence="3" type="ORF">MCOR_38502</name>
</gene>
<dbReference type="Pfam" id="PF00098">
    <property type="entry name" value="zf-CCHC"/>
    <property type="match status" value="1"/>
</dbReference>
<keyword evidence="4" id="KW-1185">Reference proteome</keyword>
<dbReference type="InterPro" id="IPR036875">
    <property type="entry name" value="Znf_CCHC_sf"/>
</dbReference>
<evidence type="ECO:0000313" key="3">
    <source>
        <dbReference type="EMBL" id="CAC5404745.1"/>
    </source>
</evidence>
<organism evidence="3 4">
    <name type="scientific">Mytilus coruscus</name>
    <name type="common">Sea mussel</name>
    <dbReference type="NCBI Taxonomy" id="42192"/>
    <lineage>
        <taxon>Eukaryota</taxon>
        <taxon>Metazoa</taxon>
        <taxon>Spiralia</taxon>
        <taxon>Lophotrochozoa</taxon>
        <taxon>Mollusca</taxon>
        <taxon>Bivalvia</taxon>
        <taxon>Autobranchia</taxon>
        <taxon>Pteriomorphia</taxon>
        <taxon>Mytilida</taxon>
        <taxon>Mytiloidea</taxon>
        <taxon>Mytilidae</taxon>
        <taxon>Mytilinae</taxon>
        <taxon>Mytilus</taxon>
    </lineage>
</organism>
<dbReference type="SMART" id="SM00343">
    <property type="entry name" value="ZnF_C2HC"/>
    <property type="match status" value="1"/>
</dbReference>